<feature type="region of interest" description="Disordered" evidence="11">
    <location>
        <begin position="302"/>
        <end position="327"/>
    </location>
</feature>
<proteinExistence type="inferred from homology"/>
<evidence type="ECO:0000259" key="12">
    <source>
        <dbReference type="PROSITE" id="PS00434"/>
    </source>
</evidence>
<dbReference type="SMART" id="SM00415">
    <property type="entry name" value="HSF"/>
    <property type="match status" value="1"/>
</dbReference>
<dbReference type="GO" id="GO:0034605">
    <property type="term" value="P:cellular response to heat"/>
    <property type="evidence" value="ECO:0007669"/>
    <property type="project" value="TreeGrafter"/>
</dbReference>
<evidence type="ECO:0000313" key="14">
    <source>
        <dbReference type="Proteomes" id="UP000652761"/>
    </source>
</evidence>
<feature type="compositionally biased region" description="Polar residues" evidence="11">
    <location>
        <begin position="450"/>
        <end position="465"/>
    </location>
</feature>
<evidence type="ECO:0000256" key="8">
    <source>
        <dbReference type="ARBA" id="ARBA00023242"/>
    </source>
</evidence>
<gene>
    <name evidence="13" type="ORF">Taro_028442</name>
</gene>
<keyword evidence="14" id="KW-1185">Reference proteome</keyword>
<keyword evidence="4" id="KW-0805">Transcription regulation</keyword>
<comment type="subunit">
    <text evidence="2">Homotrimer.</text>
</comment>
<keyword evidence="6" id="KW-0238">DNA-binding</keyword>
<comment type="caution">
    <text evidence="13">The sequence shown here is derived from an EMBL/GenBank/DDBJ whole genome shotgun (WGS) entry which is preliminary data.</text>
</comment>
<dbReference type="FunFam" id="1.10.10.10:FF:000057">
    <property type="entry name" value="Heat shock transcription factor 1"/>
    <property type="match status" value="1"/>
</dbReference>
<dbReference type="Gene3D" id="1.10.10.10">
    <property type="entry name" value="Winged helix-like DNA-binding domain superfamily/Winged helix DNA-binding domain"/>
    <property type="match status" value="1"/>
</dbReference>
<dbReference type="PANTHER" id="PTHR10015">
    <property type="entry name" value="HEAT SHOCK TRANSCRIPTION FACTOR"/>
    <property type="match status" value="1"/>
</dbReference>
<name>A0A843VU55_COLES</name>
<dbReference type="GO" id="GO:0006357">
    <property type="term" value="P:regulation of transcription by RNA polymerase II"/>
    <property type="evidence" value="ECO:0007669"/>
    <property type="project" value="TreeGrafter"/>
</dbReference>
<dbReference type="Proteomes" id="UP000652761">
    <property type="component" value="Unassembled WGS sequence"/>
</dbReference>
<keyword evidence="5" id="KW-0346">Stress response</keyword>
<feature type="compositionally biased region" description="Low complexity" evidence="11">
    <location>
        <begin position="540"/>
        <end position="550"/>
    </location>
</feature>
<dbReference type="AlphaFoldDB" id="A0A843VU55"/>
<evidence type="ECO:0000313" key="13">
    <source>
        <dbReference type="EMBL" id="MQL95753.1"/>
    </source>
</evidence>
<dbReference type="InterPro" id="IPR036388">
    <property type="entry name" value="WH-like_DNA-bd_sf"/>
</dbReference>
<feature type="compositionally biased region" description="Polar residues" evidence="11">
    <location>
        <begin position="483"/>
        <end position="498"/>
    </location>
</feature>
<dbReference type="SUPFAM" id="SSF46785">
    <property type="entry name" value="Winged helix' DNA-binding domain"/>
    <property type="match status" value="1"/>
</dbReference>
<comment type="subcellular location">
    <subcellularLocation>
        <location evidence="1">Nucleus</location>
    </subcellularLocation>
</comment>
<feature type="region of interest" description="Disordered" evidence="11">
    <location>
        <begin position="450"/>
        <end position="514"/>
    </location>
</feature>
<dbReference type="InterPro" id="IPR036390">
    <property type="entry name" value="WH_DNA-bd_sf"/>
</dbReference>
<organism evidence="13 14">
    <name type="scientific">Colocasia esculenta</name>
    <name type="common">Wild taro</name>
    <name type="synonym">Arum esculentum</name>
    <dbReference type="NCBI Taxonomy" id="4460"/>
    <lineage>
        <taxon>Eukaryota</taxon>
        <taxon>Viridiplantae</taxon>
        <taxon>Streptophyta</taxon>
        <taxon>Embryophyta</taxon>
        <taxon>Tracheophyta</taxon>
        <taxon>Spermatophyta</taxon>
        <taxon>Magnoliopsida</taxon>
        <taxon>Liliopsida</taxon>
        <taxon>Araceae</taxon>
        <taxon>Aroideae</taxon>
        <taxon>Colocasieae</taxon>
        <taxon>Colocasia</taxon>
    </lineage>
</organism>
<keyword evidence="7" id="KW-0804">Transcription</keyword>
<evidence type="ECO:0000256" key="10">
    <source>
        <dbReference type="SAM" id="Coils"/>
    </source>
</evidence>
<feature type="region of interest" description="Disordered" evidence="11">
    <location>
        <begin position="529"/>
        <end position="563"/>
    </location>
</feature>
<keyword evidence="10" id="KW-0175">Coiled coil</keyword>
<evidence type="ECO:0000256" key="11">
    <source>
        <dbReference type="SAM" id="MobiDB-lite"/>
    </source>
</evidence>
<evidence type="ECO:0000256" key="2">
    <source>
        <dbReference type="ARBA" id="ARBA00011233"/>
    </source>
</evidence>
<feature type="compositionally biased region" description="Basic and acidic residues" evidence="11">
    <location>
        <begin position="551"/>
        <end position="563"/>
    </location>
</feature>
<dbReference type="EMBL" id="NMUH01001832">
    <property type="protein sequence ID" value="MQL95753.1"/>
    <property type="molecule type" value="Genomic_DNA"/>
</dbReference>
<evidence type="ECO:0000256" key="6">
    <source>
        <dbReference type="ARBA" id="ARBA00023125"/>
    </source>
</evidence>
<feature type="coiled-coil region" evidence="10">
    <location>
        <begin position="209"/>
        <end position="243"/>
    </location>
</feature>
<dbReference type="GO" id="GO:0000978">
    <property type="term" value="F:RNA polymerase II cis-regulatory region sequence-specific DNA binding"/>
    <property type="evidence" value="ECO:0007669"/>
    <property type="project" value="TreeGrafter"/>
</dbReference>
<accession>A0A843VU55</accession>
<dbReference type="PROSITE" id="PS00434">
    <property type="entry name" value="HSF_DOMAIN"/>
    <property type="match status" value="1"/>
</dbReference>
<keyword evidence="8" id="KW-0539">Nucleus</keyword>
<dbReference type="GO" id="GO:0005634">
    <property type="term" value="C:nucleus"/>
    <property type="evidence" value="ECO:0007669"/>
    <property type="project" value="UniProtKB-SubCell"/>
</dbReference>
<dbReference type="OrthoDB" id="60033at2759"/>
<protein>
    <recommendedName>
        <fullName evidence="12">HSF-type DNA-binding domain-containing protein</fullName>
    </recommendedName>
</protein>
<dbReference type="PANTHER" id="PTHR10015:SF377">
    <property type="entry name" value="HEAT STRESS TRANSCRIPTION FACTOR A-5"/>
    <property type="match status" value="1"/>
</dbReference>
<sequence>MENNKHTTTTAESSLALASLVVFRPPHHHHFVCCLHQKSPPSPTNTSSFPFQFGRRLEIEEFRQPNNPVPLSALLGAADSSLQRLPREKMATDGSGAGGGGAGAGGPAPFLLKTYEMVEDPSTDGIVSWSAAKNSFVVWNPPEFARVLLPTYFKHNNFSSFIRQLNTYGFRKIDPERWEFANEDFVQGQKHLLKNIHRRKPIYSHSNPLSGADAERASLEEEIDRLTREKGAIQADLSRFKQQQSGTKLQLEDLDRRLQGMEQRQTKMMTFLCRAVHNPVFVEHLVQMAGAVPIDFSEAHKKRRLPGDGEGAIEGGQEAPDSGFHDNGSSNLKPDVCLLFRQDFSSKLKLELCPAISDSNLLSSSTQSSNEEGFSPSRRQLEGGLQLRQECLPILPEPMEVSDTGASCCPKKNTPFPWQGRNDEEGDRFVPCHLNLTLASSPLQLDGNLNSGGLRSSASHETGNTIELGKNNTSKEDDLGRISGQTRNSTADKNTTVSALKDANPSVGQAPPVAAAGRVNDKFWEQFLTERPGSSDIEEASSSLRTSSSAERPEEKKLEGEKLWRSRKDIQQLSL</sequence>
<evidence type="ECO:0000256" key="4">
    <source>
        <dbReference type="ARBA" id="ARBA00023015"/>
    </source>
</evidence>
<comment type="similarity">
    <text evidence="9">Belongs to the HSF family.</text>
</comment>
<evidence type="ECO:0000256" key="7">
    <source>
        <dbReference type="ARBA" id="ARBA00023163"/>
    </source>
</evidence>
<evidence type="ECO:0000256" key="1">
    <source>
        <dbReference type="ARBA" id="ARBA00004123"/>
    </source>
</evidence>
<dbReference type="PRINTS" id="PR00056">
    <property type="entry name" value="HSFDOMAIN"/>
</dbReference>
<dbReference type="Pfam" id="PF00447">
    <property type="entry name" value="HSF_DNA-bind"/>
    <property type="match status" value="1"/>
</dbReference>
<evidence type="ECO:0000256" key="9">
    <source>
        <dbReference type="RuleBase" id="RU004020"/>
    </source>
</evidence>
<evidence type="ECO:0000256" key="3">
    <source>
        <dbReference type="ARBA" id="ARBA00022553"/>
    </source>
</evidence>
<dbReference type="InterPro" id="IPR000232">
    <property type="entry name" value="HSF_DNA-bd"/>
</dbReference>
<evidence type="ECO:0000256" key="5">
    <source>
        <dbReference type="ARBA" id="ARBA00023016"/>
    </source>
</evidence>
<reference evidence="13" key="1">
    <citation type="submission" date="2017-07" db="EMBL/GenBank/DDBJ databases">
        <title>Taro Niue Genome Assembly and Annotation.</title>
        <authorList>
            <person name="Atibalentja N."/>
            <person name="Keating K."/>
            <person name="Fields C.J."/>
        </authorList>
    </citation>
    <scope>NUCLEOTIDE SEQUENCE</scope>
    <source>
        <strain evidence="13">Niue_2</strain>
        <tissue evidence="13">Leaf</tissue>
    </source>
</reference>
<dbReference type="GO" id="GO:0003700">
    <property type="term" value="F:DNA-binding transcription factor activity"/>
    <property type="evidence" value="ECO:0007669"/>
    <property type="project" value="InterPro"/>
</dbReference>
<feature type="domain" description="HSF-type DNA-binding" evidence="12">
    <location>
        <begin position="149"/>
        <end position="173"/>
    </location>
</feature>
<keyword evidence="3" id="KW-0597">Phosphoprotein</keyword>